<dbReference type="AlphaFoldDB" id="F4QNY0"/>
<reference evidence="2" key="1">
    <citation type="submission" date="2011-03" db="EMBL/GenBank/DDBJ databases">
        <title>Draft genome sequence of Brevundimonas diminuta.</title>
        <authorList>
            <person name="Brown P.J.B."/>
            <person name="Buechlein A."/>
            <person name="Hemmerich C."/>
            <person name="Brun Y.V."/>
        </authorList>
    </citation>
    <scope>NUCLEOTIDE SEQUENCE [LARGE SCALE GENOMIC DNA]</scope>
    <source>
        <strain evidence="2">C19</strain>
    </source>
</reference>
<organism evidence="1 2">
    <name type="scientific">Asticcacaulis biprosthecium C19</name>
    <dbReference type="NCBI Taxonomy" id="715226"/>
    <lineage>
        <taxon>Bacteria</taxon>
        <taxon>Pseudomonadati</taxon>
        <taxon>Pseudomonadota</taxon>
        <taxon>Alphaproteobacteria</taxon>
        <taxon>Caulobacterales</taxon>
        <taxon>Caulobacteraceae</taxon>
        <taxon>Asticcacaulis</taxon>
    </lineage>
</organism>
<accession>F4QNY0</accession>
<name>F4QNY0_9CAUL</name>
<sequence length="43" mass="4900">MIPWWPKPPPEPLILWAMNITVVKSTLSSAACMETTIFAQSRR</sequence>
<dbReference type="EMBL" id="GL883078">
    <property type="protein sequence ID" value="EGF91038.1"/>
    <property type="molecule type" value="Genomic_DNA"/>
</dbReference>
<evidence type="ECO:0000313" key="2">
    <source>
        <dbReference type="Proteomes" id="UP000006512"/>
    </source>
</evidence>
<proteinExistence type="predicted"/>
<dbReference type="Proteomes" id="UP000006512">
    <property type="component" value="Unassembled WGS sequence"/>
</dbReference>
<dbReference type="HOGENOM" id="CLU_3228999_0_0_5"/>
<keyword evidence="2" id="KW-1185">Reference proteome</keyword>
<gene>
    <name evidence="1" type="ORF">ABI_24510</name>
</gene>
<evidence type="ECO:0000313" key="1">
    <source>
        <dbReference type="EMBL" id="EGF91038.1"/>
    </source>
</evidence>
<protein>
    <submittedName>
        <fullName evidence="1">Uncharacterized protein</fullName>
    </submittedName>
</protein>